<feature type="coiled-coil region" evidence="5">
    <location>
        <begin position="70"/>
        <end position="97"/>
    </location>
</feature>
<dbReference type="InParanoid" id="A0A1X7TYT8"/>
<dbReference type="GO" id="GO:0008270">
    <property type="term" value="F:zinc ion binding"/>
    <property type="evidence" value="ECO:0007669"/>
    <property type="project" value="UniProtKB-KW"/>
</dbReference>
<accession>A0A1X7TYT8</accession>
<feature type="compositionally biased region" description="Polar residues" evidence="6">
    <location>
        <begin position="98"/>
        <end position="107"/>
    </location>
</feature>
<evidence type="ECO:0000256" key="2">
    <source>
        <dbReference type="ARBA" id="ARBA00022771"/>
    </source>
</evidence>
<evidence type="ECO:0000313" key="8">
    <source>
        <dbReference type="EnsemblMetazoa" id="Aqu2.1.20490_001"/>
    </source>
</evidence>
<dbReference type="EnsemblMetazoa" id="Aqu2.1.20490_001">
    <property type="protein sequence ID" value="Aqu2.1.20490_001"/>
    <property type="gene ID" value="Aqu2.1.20490"/>
</dbReference>
<dbReference type="AlphaFoldDB" id="A0A1X7TYT8"/>
<evidence type="ECO:0000256" key="4">
    <source>
        <dbReference type="PROSITE-ProRule" id="PRU00146"/>
    </source>
</evidence>
<keyword evidence="1" id="KW-0479">Metal-binding</keyword>
<dbReference type="PROSITE" id="PS50016">
    <property type="entry name" value="ZF_PHD_2"/>
    <property type="match status" value="1"/>
</dbReference>
<dbReference type="InterPro" id="IPR019787">
    <property type="entry name" value="Znf_PHD-finger"/>
</dbReference>
<dbReference type="OrthoDB" id="7477315at2759"/>
<sequence>MATNKRRNKKKGSCSCPICDDLIEDETQQSIFCEGICNTWLHRCCAGLSKAAFSGLEGSAEKFYCPHCRLQDQAVEISSLKEALASLQRDVAALQDLQTTGNQSVASSPEEPVLSNPRGPLPSTRPRHPSNTGSDRKFNLIVSGIEECASGTTRRDRLSHDNEKLSSLLTSLLPNFSEQSVRDCSRLGRYSSDRTRPLLVVLNRSCDVTTVLSNKSSLANRPNIKVNRDLPPSLRKTRSVLLTQRRHLISSGIDRSNIKIGKSELYVNGRKHGSVVGQEYKLARTQSEPLTNSTPNTPSTFSSTQSDIDRAPADVQESS</sequence>
<dbReference type="PROSITE" id="PS01359">
    <property type="entry name" value="ZF_PHD_1"/>
    <property type="match status" value="1"/>
</dbReference>
<feature type="compositionally biased region" description="Low complexity" evidence="6">
    <location>
        <begin position="291"/>
        <end position="306"/>
    </location>
</feature>
<evidence type="ECO:0000259" key="7">
    <source>
        <dbReference type="PROSITE" id="PS50016"/>
    </source>
</evidence>
<dbReference type="InterPro" id="IPR011011">
    <property type="entry name" value="Znf_FYVE_PHD"/>
</dbReference>
<reference evidence="8" key="1">
    <citation type="submission" date="2017-05" db="UniProtKB">
        <authorList>
            <consortium name="EnsemblMetazoa"/>
        </authorList>
    </citation>
    <scope>IDENTIFICATION</scope>
</reference>
<keyword evidence="3" id="KW-0862">Zinc</keyword>
<dbReference type="InterPro" id="IPR019786">
    <property type="entry name" value="Zinc_finger_PHD-type_CS"/>
</dbReference>
<feature type="region of interest" description="Disordered" evidence="6">
    <location>
        <begin position="98"/>
        <end position="136"/>
    </location>
</feature>
<dbReference type="InterPro" id="IPR001965">
    <property type="entry name" value="Znf_PHD"/>
</dbReference>
<evidence type="ECO:0000256" key="5">
    <source>
        <dbReference type="SAM" id="Coils"/>
    </source>
</evidence>
<dbReference type="SUPFAM" id="SSF57903">
    <property type="entry name" value="FYVE/PHD zinc finger"/>
    <property type="match status" value="1"/>
</dbReference>
<evidence type="ECO:0000256" key="3">
    <source>
        <dbReference type="ARBA" id="ARBA00022833"/>
    </source>
</evidence>
<protein>
    <recommendedName>
        <fullName evidence="7">PHD-type domain-containing protein</fullName>
    </recommendedName>
</protein>
<dbReference type="SMART" id="SM00249">
    <property type="entry name" value="PHD"/>
    <property type="match status" value="1"/>
</dbReference>
<evidence type="ECO:0000256" key="6">
    <source>
        <dbReference type="SAM" id="MobiDB-lite"/>
    </source>
</evidence>
<feature type="region of interest" description="Disordered" evidence="6">
    <location>
        <begin position="285"/>
        <end position="319"/>
    </location>
</feature>
<dbReference type="Gene3D" id="3.30.40.10">
    <property type="entry name" value="Zinc/RING finger domain, C3HC4 (zinc finger)"/>
    <property type="match status" value="1"/>
</dbReference>
<dbReference type="InterPro" id="IPR013083">
    <property type="entry name" value="Znf_RING/FYVE/PHD"/>
</dbReference>
<proteinExistence type="predicted"/>
<feature type="domain" description="PHD-type" evidence="7">
    <location>
        <begin position="13"/>
        <end position="71"/>
    </location>
</feature>
<keyword evidence="2 4" id="KW-0863">Zinc-finger</keyword>
<keyword evidence="5" id="KW-0175">Coiled coil</keyword>
<evidence type="ECO:0000256" key="1">
    <source>
        <dbReference type="ARBA" id="ARBA00022723"/>
    </source>
</evidence>
<name>A0A1X7TYT8_AMPQE</name>
<organism evidence="8">
    <name type="scientific">Amphimedon queenslandica</name>
    <name type="common">Sponge</name>
    <dbReference type="NCBI Taxonomy" id="400682"/>
    <lineage>
        <taxon>Eukaryota</taxon>
        <taxon>Metazoa</taxon>
        <taxon>Porifera</taxon>
        <taxon>Demospongiae</taxon>
        <taxon>Heteroscleromorpha</taxon>
        <taxon>Haplosclerida</taxon>
        <taxon>Niphatidae</taxon>
        <taxon>Amphimedon</taxon>
    </lineage>
</organism>